<dbReference type="PANTHER" id="PTHR44936:SF10">
    <property type="entry name" value="SENSOR PROTEIN RSTB"/>
    <property type="match status" value="1"/>
</dbReference>
<comment type="catalytic activity">
    <reaction evidence="1">
        <text>ATP + protein L-histidine = ADP + protein N-phospho-L-histidine.</text>
        <dbReference type="EC" id="2.7.13.3"/>
    </reaction>
</comment>
<keyword evidence="9" id="KW-1133">Transmembrane helix</keyword>
<dbReference type="SUPFAM" id="SSF55874">
    <property type="entry name" value="ATPase domain of HSP90 chaperone/DNA topoisomerase II/histidine kinase"/>
    <property type="match status" value="1"/>
</dbReference>
<dbReference type="PANTHER" id="PTHR44936">
    <property type="entry name" value="SENSOR PROTEIN CREC"/>
    <property type="match status" value="1"/>
</dbReference>
<dbReference type="GO" id="GO:0000155">
    <property type="term" value="F:phosphorelay sensor kinase activity"/>
    <property type="evidence" value="ECO:0007669"/>
    <property type="project" value="InterPro"/>
</dbReference>
<dbReference type="PROSITE" id="PS50109">
    <property type="entry name" value="HIS_KIN"/>
    <property type="match status" value="1"/>
</dbReference>
<reference evidence="12" key="1">
    <citation type="submission" date="2017-09" db="EMBL/GenBank/DDBJ databases">
        <authorList>
            <person name="Varghese N."/>
            <person name="Submissions S."/>
        </authorList>
    </citation>
    <scope>NUCLEOTIDE SEQUENCE [LARGE SCALE GENOMIC DNA]</scope>
    <source>
        <strain evidence="12">CGMCC 1.12461</strain>
    </source>
</reference>
<keyword evidence="4" id="KW-1003">Cell membrane</keyword>
<feature type="transmembrane region" description="Helical" evidence="9">
    <location>
        <begin position="12"/>
        <end position="34"/>
    </location>
</feature>
<dbReference type="InterPro" id="IPR003661">
    <property type="entry name" value="HisK_dim/P_dom"/>
</dbReference>
<dbReference type="EC" id="2.7.13.3" evidence="3"/>
<keyword evidence="9" id="KW-0472">Membrane</keyword>
<dbReference type="Gene3D" id="1.10.287.130">
    <property type="match status" value="1"/>
</dbReference>
<dbReference type="CDD" id="cd00082">
    <property type="entry name" value="HisKA"/>
    <property type="match status" value="1"/>
</dbReference>
<evidence type="ECO:0000313" key="11">
    <source>
        <dbReference type="EMBL" id="SNY58681.1"/>
    </source>
</evidence>
<gene>
    <name evidence="11" type="ORF">SAMN06297280_3462</name>
</gene>
<evidence type="ECO:0000256" key="8">
    <source>
        <dbReference type="ARBA" id="ARBA00022840"/>
    </source>
</evidence>
<feature type="domain" description="Histidine kinase" evidence="10">
    <location>
        <begin position="217"/>
        <end position="419"/>
    </location>
</feature>
<evidence type="ECO:0000256" key="3">
    <source>
        <dbReference type="ARBA" id="ARBA00012438"/>
    </source>
</evidence>
<dbReference type="SUPFAM" id="SSF47384">
    <property type="entry name" value="Homodimeric domain of signal transducing histidine kinase"/>
    <property type="match status" value="1"/>
</dbReference>
<evidence type="ECO:0000313" key="12">
    <source>
        <dbReference type="Proteomes" id="UP000219353"/>
    </source>
</evidence>
<keyword evidence="7 11" id="KW-0418">Kinase</keyword>
<keyword evidence="5" id="KW-0808">Transferase</keyword>
<dbReference type="Proteomes" id="UP000219353">
    <property type="component" value="Unassembled WGS sequence"/>
</dbReference>
<dbReference type="Gene3D" id="3.30.565.10">
    <property type="entry name" value="Histidine kinase-like ATPase, C-terminal domain"/>
    <property type="match status" value="1"/>
</dbReference>
<evidence type="ECO:0000256" key="7">
    <source>
        <dbReference type="ARBA" id="ARBA00022777"/>
    </source>
</evidence>
<evidence type="ECO:0000256" key="1">
    <source>
        <dbReference type="ARBA" id="ARBA00000085"/>
    </source>
</evidence>
<name>A0A285JHT4_9GAMM</name>
<accession>A0A285JHT4</accession>
<dbReference type="AlphaFoldDB" id="A0A285JHT4"/>
<evidence type="ECO:0000256" key="4">
    <source>
        <dbReference type="ARBA" id="ARBA00022475"/>
    </source>
</evidence>
<dbReference type="GO" id="GO:0005524">
    <property type="term" value="F:ATP binding"/>
    <property type="evidence" value="ECO:0007669"/>
    <property type="project" value="UniProtKB-KW"/>
</dbReference>
<dbReference type="InterPro" id="IPR050980">
    <property type="entry name" value="2C_sensor_his_kinase"/>
</dbReference>
<keyword evidence="8" id="KW-0067">ATP-binding</keyword>
<dbReference type="InterPro" id="IPR005467">
    <property type="entry name" value="His_kinase_dom"/>
</dbReference>
<keyword evidence="12" id="KW-1185">Reference proteome</keyword>
<proteinExistence type="predicted"/>
<feature type="transmembrane region" description="Helical" evidence="9">
    <location>
        <begin position="136"/>
        <end position="156"/>
    </location>
</feature>
<dbReference type="EMBL" id="OBEB01000008">
    <property type="protein sequence ID" value="SNY58681.1"/>
    <property type="molecule type" value="Genomic_DNA"/>
</dbReference>
<dbReference type="InterPro" id="IPR036890">
    <property type="entry name" value="HATPase_C_sf"/>
</dbReference>
<sequence length="419" mass="47090">MLQSIKRSLPAKLACIYLSSMAALCLVVALIWHYEHRKFNQYFWTGISHDFAKQAAEGSTESLPGKLPEWIIISPFEKLPEASVKACPEEDGTLYVYDSAEHRLVGHSIGQSEQFFIIDVNKANSDFSDYSTPVTVLLWLAASILLLMSGVIYLIYKFLHPARNLLKTLCQFNVNSLPKAFSEQYNQDEIGQLARVFEAKALRIEAFIQREHEFTRDVSHELRTSNAIIKNIISELLQHSTFNDGMKAKLVSIQNANFESENTIATLLHLARENHTPQDISAINVLAVVETLVIQHCYLLEGKEVQVNVDIDPSERVLMQSGAFKILLSNLISNAFQYTQRGSVSIDFHNSVLSVTDTGIGIPEEIRVNINQPFVKGGQSRGYGVGMAIVQRLCDTYKLRIRISSAQQHHGTKVAVYFD</sequence>
<evidence type="ECO:0000256" key="5">
    <source>
        <dbReference type="ARBA" id="ARBA00022679"/>
    </source>
</evidence>
<evidence type="ECO:0000259" key="10">
    <source>
        <dbReference type="PROSITE" id="PS50109"/>
    </source>
</evidence>
<keyword evidence="9" id="KW-0812">Transmembrane</keyword>
<evidence type="ECO:0000256" key="6">
    <source>
        <dbReference type="ARBA" id="ARBA00022741"/>
    </source>
</evidence>
<dbReference type="SMART" id="SM00387">
    <property type="entry name" value="HATPase_c"/>
    <property type="match status" value="1"/>
</dbReference>
<keyword evidence="6" id="KW-0547">Nucleotide-binding</keyword>
<evidence type="ECO:0000256" key="9">
    <source>
        <dbReference type="SAM" id="Phobius"/>
    </source>
</evidence>
<protein>
    <recommendedName>
        <fullName evidence="3">histidine kinase</fullName>
        <ecNumber evidence="3">2.7.13.3</ecNumber>
    </recommendedName>
</protein>
<dbReference type="GO" id="GO:0005886">
    <property type="term" value="C:plasma membrane"/>
    <property type="evidence" value="ECO:0007669"/>
    <property type="project" value="UniProtKB-SubCell"/>
</dbReference>
<dbReference type="InterPro" id="IPR003594">
    <property type="entry name" value="HATPase_dom"/>
</dbReference>
<organism evidence="11 12">
    <name type="scientific">Arsukibacterium tuosuense</name>
    <dbReference type="NCBI Taxonomy" id="1323745"/>
    <lineage>
        <taxon>Bacteria</taxon>
        <taxon>Pseudomonadati</taxon>
        <taxon>Pseudomonadota</taxon>
        <taxon>Gammaproteobacteria</taxon>
        <taxon>Chromatiales</taxon>
        <taxon>Chromatiaceae</taxon>
        <taxon>Arsukibacterium</taxon>
    </lineage>
</organism>
<dbReference type="InterPro" id="IPR036097">
    <property type="entry name" value="HisK_dim/P_sf"/>
</dbReference>
<comment type="subcellular location">
    <subcellularLocation>
        <location evidence="2">Cell membrane</location>
        <topology evidence="2">Multi-pass membrane protein</topology>
    </subcellularLocation>
</comment>
<dbReference type="Pfam" id="PF02518">
    <property type="entry name" value="HATPase_c"/>
    <property type="match status" value="1"/>
</dbReference>
<evidence type="ECO:0000256" key="2">
    <source>
        <dbReference type="ARBA" id="ARBA00004651"/>
    </source>
</evidence>